<protein>
    <submittedName>
        <fullName evidence="1">Uncharacterized protein</fullName>
    </submittedName>
</protein>
<organism evidence="1 2">
    <name type="scientific">Wickerhamomyces mucosus</name>
    <dbReference type="NCBI Taxonomy" id="1378264"/>
    <lineage>
        <taxon>Eukaryota</taxon>
        <taxon>Fungi</taxon>
        <taxon>Dikarya</taxon>
        <taxon>Ascomycota</taxon>
        <taxon>Saccharomycotina</taxon>
        <taxon>Saccharomycetes</taxon>
        <taxon>Phaffomycetales</taxon>
        <taxon>Wickerhamomycetaceae</taxon>
        <taxon>Wickerhamomyces</taxon>
    </lineage>
</organism>
<dbReference type="OrthoDB" id="3980543at2759"/>
<dbReference type="AlphaFoldDB" id="A0A9P8PVQ1"/>
<accession>A0A9P8PVQ1</accession>
<evidence type="ECO:0000313" key="2">
    <source>
        <dbReference type="Proteomes" id="UP000769528"/>
    </source>
</evidence>
<reference evidence="1" key="1">
    <citation type="journal article" date="2021" name="Open Biol.">
        <title>Shared evolutionary footprints suggest mitochondrial oxidative damage underlies multiple complex I losses in fungi.</title>
        <authorList>
            <person name="Schikora-Tamarit M.A."/>
            <person name="Marcet-Houben M."/>
            <person name="Nosek J."/>
            <person name="Gabaldon T."/>
        </authorList>
    </citation>
    <scope>NUCLEOTIDE SEQUENCE</scope>
    <source>
        <strain evidence="1">CBS6341</strain>
    </source>
</reference>
<dbReference type="GO" id="GO:0071986">
    <property type="term" value="C:Ragulator complex"/>
    <property type="evidence" value="ECO:0007669"/>
    <property type="project" value="InterPro"/>
</dbReference>
<dbReference type="Pfam" id="PF16818">
    <property type="entry name" value="SLM4"/>
    <property type="match status" value="1"/>
</dbReference>
<sequence length="146" mass="16839">MLNARNIQDVLTQAVRPISTTKKSILAISITLSNGSLLSSYITNDDKFTDTKLKIYSLFLQKQIDSLEKLTKFQIGKDIGSEDLEQQQTLYLDGDNFNIYTQRLPNTEFLIIIVTDDKYPDGIIKLKFENLLESLKDLKKFHQIYE</sequence>
<comment type="caution">
    <text evidence="1">The sequence shown here is derived from an EMBL/GenBank/DDBJ whole genome shotgun (WGS) entry which is preliminary data.</text>
</comment>
<dbReference type="GO" id="GO:0007165">
    <property type="term" value="P:signal transduction"/>
    <property type="evidence" value="ECO:0007669"/>
    <property type="project" value="InterPro"/>
</dbReference>
<evidence type="ECO:0000313" key="1">
    <source>
        <dbReference type="EMBL" id="KAH3679307.1"/>
    </source>
</evidence>
<dbReference type="EMBL" id="JAEUBF010000325">
    <property type="protein sequence ID" value="KAH3679307.1"/>
    <property type="molecule type" value="Genomic_DNA"/>
</dbReference>
<proteinExistence type="predicted"/>
<dbReference type="InterPro" id="IPR020233">
    <property type="entry name" value="Slm4"/>
</dbReference>
<dbReference type="Gene3D" id="3.30.450.30">
    <property type="entry name" value="Dynein light chain 2a, cytoplasmic"/>
    <property type="match status" value="1"/>
</dbReference>
<reference evidence="1" key="2">
    <citation type="submission" date="2021-01" db="EMBL/GenBank/DDBJ databases">
        <authorList>
            <person name="Schikora-Tamarit M.A."/>
        </authorList>
    </citation>
    <scope>NUCLEOTIDE SEQUENCE</scope>
    <source>
        <strain evidence="1">CBS6341</strain>
    </source>
</reference>
<gene>
    <name evidence="1" type="ORF">WICMUC_001131</name>
</gene>
<dbReference type="Proteomes" id="UP000769528">
    <property type="component" value="Unassembled WGS sequence"/>
</dbReference>
<name>A0A9P8PVQ1_9ASCO</name>
<keyword evidence="2" id="KW-1185">Reference proteome</keyword>